<dbReference type="RefSeq" id="WP_015274707.1">
    <property type="nucleotide sequence ID" value="NC_019908.1"/>
</dbReference>
<sequence>MNSKNFNKKVDEIFSSKGIGKKLSLITKFITFIIGIIIYCYVVYFNKTIPSKEASISIIIFMLGCSSVMYGVDLSLIIRNIKGDSINKDSHK</sequence>
<dbReference type="KEGG" id="bpip:BPP43_09055"/>
<accession>A0A3B6VMA1</accession>
<evidence type="ECO:0000256" key="1">
    <source>
        <dbReference type="SAM" id="Phobius"/>
    </source>
</evidence>
<organism evidence="2 3">
    <name type="scientific">Brachyspira pilosicoli P43/6/78</name>
    <dbReference type="NCBI Taxonomy" id="1042417"/>
    <lineage>
        <taxon>Bacteria</taxon>
        <taxon>Pseudomonadati</taxon>
        <taxon>Spirochaetota</taxon>
        <taxon>Spirochaetia</taxon>
        <taxon>Brachyspirales</taxon>
        <taxon>Brachyspiraceae</taxon>
        <taxon>Brachyspira</taxon>
    </lineage>
</organism>
<feature type="transmembrane region" description="Helical" evidence="1">
    <location>
        <begin position="25"/>
        <end position="44"/>
    </location>
</feature>
<keyword evidence="1" id="KW-1133">Transmembrane helix</keyword>
<name>A0A3B6VMA1_BRAPL</name>
<evidence type="ECO:0000313" key="3">
    <source>
        <dbReference type="Proteomes" id="UP000010793"/>
    </source>
</evidence>
<dbReference type="Proteomes" id="UP000010793">
    <property type="component" value="Chromosome"/>
</dbReference>
<gene>
    <name evidence="2" type="ORF">BPP43_09055</name>
</gene>
<evidence type="ECO:0000313" key="2">
    <source>
        <dbReference type="EMBL" id="AGA66996.1"/>
    </source>
</evidence>
<reference evidence="2 3" key="1">
    <citation type="journal article" date="2013" name="Genome Announc.">
        <title>Complete Genome Sequence of the Porcine Strain Brachyspira pilosicoli P43/6/78(T.).</title>
        <authorList>
            <person name="Lin C."/>
            <person name="den Bakker H.C."/>
            <person name="Suzuki H."/>
            <person name="Lefebure T."/>
            <person name="Ponnala L."/>
            <person name="Sun Q."/>
            <person name="Stanhope M.J."/>
            <person name="Wiedmann M."/>
            <person name="Duhamel G.E."/>
        </authorList>
    </citation>
    <scope>NUCLEOTIDE SEQUENCE [LARGE SCALE GENOMIC DNA]</scope>
    <source>
        <strain evidence="2 3">P43/6/78</strain>
    </source>
</reference>
<protein>
    <submittedName>
        <fullName evidence="2">Uncharacterized protein</fullName>
    </submittedName>
</protein>
<dbReference type="EMBL" id="CP002873">
    <property type="protein sequence ID" value="AGA66996.1"/>
    <property type="molecule type" value="Genomic_DNA"/>
</dbReference>
<keyword evidence="3" id="KW-1185">Reference proteome</keyword>
<dbReference type="AlphaFoldDB" id="A0A3B6VMA1"/>
<proteinExistence type="predicted"/>
<feature type="transmembrane region" description="Helical" evidence="1">
    <location>
        <begin position="56"/>
        <end position="78"/>
    </location>
</feature>
<keyword evidence="1" id="KW-0812">Transmembrane</keyword>
<keyword evidence="1" id="KW-0472">Membrane</keyword>